<dbReference type="Pfam" id="PF00314">
    <property type="entry name" value="Thaumatin"/>
    <property type="match status" value="1"/>
</dbReference>
<feature type="transmembrane region" description="Helical" evidence="1">
    <location>
        <begin position="395"/>
        <end position="415"/>
    </location>
</feature>
<dbReference type="PRINTS" id="PR00347">
    <property type="entry name" value="THAUMATIN"/>
</dbReference>
<keyword evidence="3" id="KW-1185">Reference proteome</keyword>
<dbReference type="InterPro" id="IPR037176">
    <property type="entry name" value="Osmotin/thaumatin-like_sf"/>
</dbReference>
<dbReference type="PANTHER" id="PTHR31048">
    <property type="entry name" value="OS03G0233200 PROTEIN"/>
    <property type="match status" value="1"/>
</dbReference>
<dbReference type="SUPFAM" id="SSF49870">
    <property type="entry name" value="Osmotin, thaumatin-like protein"/>
    <property type="match status" value="1"/>
</dbReference>
<reference evidence="2 3" key="1">
    <citation type="submission" date="2016-07" db="EMBL/GenBank/DDBJ databases">
        <title>Pervasive Adenine N6-methylation of Active Genes in Fungi.</title>
        <authorList>
            <consortium name="DOE Joint Genome Institute"/>
            <person name="Mondo S.J."/>
            <person name="Dannebaum R.O."/>
            <person name="Kuo R.C."/>
            <person name="Labutti K."/>
            <person name="Haridas S."/>
            <person name="Kuo A."/>
            <person name="Salamov A."/>
            <person name="Ahrendt S.R."/>
            <person name="Lipzen A."/>
            <person name="Sullivan W."/>
            <person name="Andreopoulos W.B."/>
            <person name="Clum A."/>
            <person name="Lindquist E."/>
            <person name="Daum C."/>
            <person name="Ramamoorthy G.K."/>
            <person name="Gryganskyi A."/>
            <person name="Culley D."/>
            <person name="Magnuson J.K."/>
            <person name="James T.Y."/>
            <person name="O'Malley M.A."/>
            <person name="Stajich J.E."/>
            <person name="Spatafora J.W."/>
            <person name="Visel A."/>
            <person name="Grigoriev I.V."/>
        </authorList>
    </citation>
    <scope>NUCLEOTIDE SEQUENCE [LARGE SCALE GENOMIC DNA]</scope>
    <source>
        <strain evidence="2 3">CBS 115471</strain>
    </source>
</reference>
<dbReference type="Proteomes" id="UP000193144">
    <property type="component" value="Unassembled WGS sequence"/>
</dbReference>
<dbReference type="EMBL" id="MCFA01000038">
    <property type="protein sequence ID" value="ORY13798.1"/>
    <property type="molecule type" value="Genomic_DNA"/>
</dbReference>
<feature type="transmembrane region" description="Helical" evidence="1">
    <location>
        <begin position="18"/>
        <end position="38"/>
    </location>
</feature>
<accession>A0A1Y1ZU90</accession>
<sequence>MQLSRPIHHRTMTPDIPILHLCIVLIAISTLPLADGLYHMSRKAPRRVDRRKEPITPLLISNNCPETIWPGISTQSGDGPKLNGFKLETGDSLNQTVSEDWQGRVWGRTNCSFNSDGTGPASGGGRACRSGDCYGILNCRVGGDVPVSLAEFTLDAGDGHTYYDISLVDGYNVPVAIVLQPLQNASLDDIPPNLTNPSCEGTLGLLREKGYDPYSSGETEFLRTNSTYPLPFEQDTDDNKVARWCPWDLQQDPPDKPGDGVYPYPDDNIKRPAFNPCFSACAKNNKPEDCCTGDHSSPSTCQPSDYSKAVKAVCPDAYSYAFDDQTSTFIIPSGAGFQVVFCPGARSTNILATSSEQLHQLVESGHVNHKQAALWMERSRTHALRRSGAARNIRLDGTILMVTFLMACILASAMIF</sequence>
<proteinExistence type="predicted"/>
<evidence type="ECO:0000313" key="3">
    <source>
        <dbReference type="Proteomes" id="UP000193144"/>
    </source>
</evidence>
<keyword evidence="1" id="KW-0472">Membrane</keyword>
<dbReference type="Gene3D" id="2.60.110.10">
    <property type="entry name" value="Thaumatin"/>
    <property type="match status" value="1"/>
</dbReference>
<organism evidence="2 3">
    <name type="scientific">Clohesyomyces aquaticus</name>
    <dbReference type="NCBI Taxonomy" id="1231657"/>
    <lineage>
        <taxon>Eukaryota</taxon>
        <taxon>Fungi</taxon>
        <taxon>Dikarya</taxon>
        <taxon>Ascomycota</taxon>
        <taxon>Pezizomycotina</taxon>
        <taxon>Dothideomycetes</taxon>
        <taxon>Pleosporomycetidae</taxon>
        <taxon>Pleosporales</taxon>
        <taxon>Lindgomycetaceae</taxon>
        <taxon>Clohesyomyces</taxon>
    </lineage>
</organism>
<evidence type="ECO:0000313" key="2">
    <source>
        <dbReference type="EMBL" id="ORY13798.1"/>
    </source>
</evidence>
<dbReference type="OrthoDB" id="430315at2759"/>
<dbReference type="PROSITE" id="PS51367">
    <property type="entry name" value="THAUMATIN_2"/>
    <property type="match status" value="1"/>
</dbReference>
<dbReference type="SMART" id="SM00205">
    <property type="entry name" value="THN"/>
    <property type="match status" value="1"/>
</dbReference>
<dbReference type="AlphaFoldDB" id="A0A1Y1ZU90"/>
<dbReference type="STRING" id="1231657.A0A1Y1ZU90"/>
<dbReference type="InterPro" id="IPR001938">
    <property type="entry name" value="Thaumatin"/>
</dbReference>
<protein>
    <submittedName>
        <fullName evidence="2">Thaumatin family protein</fullName>
    </submittedName>
</protein>
<name>A0A1Y1ZU90_9PLEO</name>
<keyword evidence="1" id="KW-0812">Transmembrane</keyword>
<gene>
    <name evidence="2" type="ORF">BCR34DRAFT_561353</name>
</gene>
<keyword evidence="1" id="KW-1133">Transmembrane helix</keyword>
<evidence type="ECO:0000256" key="1">
    <source>
        <dbReference type="SAM" id="Phobius"/>
    </source>
</evidence>
<comment type="caution">
    <text evidence="2">The sequence shown here is derived from an EMBL/GenBank/DDBJ whole genome shotgun (WGS) entry which is preliminary data.</text>
</comment>